<proteinExistence type="predicted"/>
<dbReference type="SMART" id="SM00912">
    <property type="entry name" value="Haemagg_act"/>
    <property type="match status" value="1"/>
</dbReference>
<dbReference type="Proteomes" id="UP000002384">
    <property type="component" value="Chromosome"/>
</dbReference>
<dbReference type="AlphaFoldDB" id="B7KH81"/>
<keyword evidence="4" id="KW-1185">Reference proteome</keyword>
<dbReference type="KEGG" id="cyc:PCC7424_0834"/>
<evidence type="ECO:0000259" key="2">
    <source>
        <dbReference type="SMART" id="SM00912"/>
    </source>
</evidence>
<dbReference type="InterPro" id="IPR008638">
    <property type="entry name" value="FhaB/CdiA-like_TPS"/>
</dbReference>
<dbReference type="SUPFAM" id="SSF51126">
    <property type="entry name" value="Pectin lyase-like"/>
    <property type="match status" value="3"/>
</dbReference>
<dbReference type="HOGENOM" id="CLU_001325_0_0_3"/>
<dbReference type="EMBL" id="CP001291">
    <property type="protein sequence ID" value="ACK69290.1"/>
    <property type="molecule type" value="Genomic_DNA"/>
</dbReference>
<feature type="domain" description="Filamentous haemagglutinin FhaB/tRNA nuclease CdiA-like TPS" evidence="2">
    <location>
        <begin position="37"/>
        <end position="147"/>
    </location>
</feature>
<dbReference type="RefSeq" id="WP_012598237.1">
    <property type="nucleotide sequence ID" value="NC_011729.1"/>
</dbReference>
<evidence type="ECO:0000313" key="4">
    <source>
        <dbReference type="Proteomes" id="UP000002384"/>
    </source>
</evidence>
<dbReference type="OrthoDB" id="452776at2"/>
<dbReference type="STRING" id="65393.PCC7424_0834"/>
<feature type="region of interest" description="Disordered" evidence="1">
    <location>
        <begin position="679"/>
        <end position="698"/>
    </location>
</feature>
<evidence type="ECO:0000313" key="3">
    <source>
        <dbReference type="EMBL" id="ACK69290.1"/>
    </source>
</evidence>
<accession>B7KH81</accession>
<protein>
    <submittedName>
        <fullName evidence="3">Filamentous hemagglutinin family outer membrane protein</fullName>
    </submittedName>
</protein>
<sequence>MAHFPLKKLANHLALAGGVFLHSFIPNSTSLAQIESDNTLSTHVITINNQQFTITGGTQAGGNLFHSLREFSVPAGGEAFFDNSLDVQNIITRVTGSSISNIEGIIRANGTANLFLLNPNGILLGPNAQLAIGGSFVATTAHQMQFADGSVFSASDPQSPPLLTLSVPIGLQFGNSRGEIINQSRAESLRDSQPGQFGLEVDIGKTIALVGGNISLVGGGVNAPGGRVELGSVGSNDYVSLSPIPQGWALGYEGVQNFSDIQLQEALINTTGQNSGNIVLTGRQLAITDNSLIVSFNDGVNPGGSIVIKASDSVELTFGSNIFTTTFSSGASGEIIIETKQLFVRNFSFINASNLGNGLGGNITINASEFMEAEGGIGGLSGLTTQTVSGTTNSGDIKITTGRLTLRNGGVIDSSNNGSGGDGGTIIIDASDSVEVIGRGITPTQVQPSRLQARTRGEGTTGNGGSIIINTGRLFVGDGGIISVAADQGSLGQAGSLQINASDSIVVDGTGSALSGISESSKPAGNLTINTPQLTVINGGQINVSSTGMGAAGNLFINTENLLLNNQGRIQAETNNEQGNISLSVTNNLFLRNNSSISTTARGIGDGGNIDINARYIFAVPIENSDITANAFEGRGGNITITTQGIFGIEPRGRITPLSDINASSELGINGVVQINRPDFEPQDQLSDDSRQSDTPQINDVCEVRRGELESRFVITGRGGYRPDPTDILSSSNIWEDIEPPQSLNESKVEPHRDSSSDIVEAQSWFINDQGKVMLVSQSPKVFTKACVDSSENKY</sequence>
<dbReference type="InterPro" id="IPR012334">
    <property type="entry name" value="Pectin_lyas_fold"/>
</dbReference>
<dbReference type="Gene3D" id="2.160.20.10">
    <property type="entry name" value="Single-stranded right-handed beta-helix, Pectin lyase-like"/>
    <property type="match status" value="2"/>
</dbReference>
<dbReference type="InterPro" id="IPR011050">
    <property type="entry name" value="Pectin_lyase_fold/virulence"/>
</dbReference>
<name>B7KH81_GLOC7</name>
<gene>
    <name evidence="3" type="ordered locus">PCC7424_0834</name>
</gene>
<evidence type="ECO:0000256" key="1">
    <source>
        <dbReference type="SAM" id="MobiDB-lite"/>
    </source>
</evidence>
<dbReference type="eggNOG" id="COG3210">
    <property type="taxonomic scope" value="Bacteria"/>
</dbReference>
<reference evidence="4" key="1">
    <citation type="journal article" date="2011" name="MBio">
        <title>Novel metabolic attributes of the genus Cyanothece, comprising a group of unicellular nitrogen-fixing Cyanobacteria.</title>
        <authorList>
            <person name="Bandyopadhyay A."/>
            <person name="Elvitigala T."/>
            <person name="Welsh E."/>
            <person name="Stockel J."/>
            <person name="Liberton M."/>
            <person name="Min H."/>
            <person name="Sherman L.A."/>
            <person name="Pakrasi H.B."/>
        </authorList>
    </citation>
    <scope>NUCLEOTIDE SEQUENCE [LARGE SCALE GENOMIC DNA]</scope>
    <source>
        <strain evidence="4">PCC 7424</strain>
    </source>
</reference>
<dbReference type="NCBIfam" id="TIGR01901">
    <property type="entry name" value="adhes_NPXG"/>
    <property type="match status" value="1"/>
</dbReference>
<organism evidence="3 4">
    <name type="scientific">Gloeothece citriformis (strain PCC 7424)</name>
    <name type="common">Cyanothece sp. (strain PCC 7424)</name>
    <dbReference type="NCBI Taxonomy" id="65393"/>
    <lineage>
        <taxon>Bacteria</taxon>
        <taxon>Bacillati</taxon>
        <taxon>Cyanobacteriota</taxon>
        <taxon>Cyanophyceae</taxon>
        <taxon>Oscillatoriophycideae</taxon>
        <taxon>Chroococcales</taxon>
        <taxon>Aphanothecaceae</taxon>
        <taxon>Gloeothece</taxon>
        <taxon>Gloeothece citriformis</taxon>
    </lineage>
</organism>
<dbReference type="Pfam" id="PF05860">
    <property type="entry name" value="TPS"/>
    <property type="match status" value="1"/>
</dbReference>